<dbReference type="InterPro" id="IPR006115">
    <property type="entry name" value="6PGDH_NADP-bd"/>
</dbReference>
<proteinExistence type="predicted"/>
<name>A0A3A9K0Y2_9BACI</name>
<dbReference type="Pfam" id="PF03446">
    <property type="entry name" value="NAD_binding_2"/>
    <property type="match status" value="1"/>
</dbReference>
<comment type="caution">
    <text evidence="2">The sequence shown here is derived from an EMBL/GenBank/DDBJ whole genome shotgun (WGS) entry which is preliminary data.</text>
</comment>
<protein>
    <recommendedName>
        <fullName evidence="1">6-phosphogluconate dehydrogenase NADP-binding domain-containing protein</fullName>
    </recommendedName>
</protein>
<feature type="domain" description="6-phosphogluconate dehydrogenase NADP-binding" evidence="1">
    <location>
        <begin position="7"/>
        <end position="90"/>
    </location>
</feature>
<dbReference type="OrthoDB" id="9786703at2"/>
<evidence type="ECO:0000259" key="1">
    <source>
        <dbReference type="Pfam" id="PF03446"/>
    </source>
</evidence>
<dbReference type="SUPFAM" id="SSF51735">
    <property type="entry name" value="NAD(P)-binding Rossmann-fold domains"/>
    <property type="match status" value="1"/>
</dbReference>
<dbReference type="InterPro" id="IPR036291">
    <property type="entry name" value="NAD(P)-bd_dom_sf"/>
</dbReference>
<dbReference type="AlphaFoldDB" id="A0A3A9K0Y2"/>
<dbReference type="Gene3D" id="3.40.50.720">
    <property type="entry name" value="NAD(P)-binding Rossmann-like Domain"/>
    <property type="match status" value="1"/>
</dbReference>
<organism evidence="2 3">
    <name type="scientific">Salipaludibacillus neizhouensis</name>
    <dbReference type="NCBI Taxonomy" id="885475"/>
    <lineage>
        <taxon>Bacteria</taxon>
        <taxon>Bacillati</taxon>
        <taxon>Bacillota</taxon>
        <taxon>Bacilli</taxon>
        <taxon>Bacillales</taxon>
        <taxon>Bacillaceae</taxon>
    </lineage>
</organism>
<gene>
    <name evidence="2" type="ORF">CR203_23825</name>
</gene>
<reference evidence="2 3" key="1">
    <citation type="submission" date="2017-10" db="EMBL/GenBank/DDBJ databases">
        <title>Bacillus sp. nov., a halophilic bacterium isolated from a Keqin Lake.</title>
        <authorList>
            <person name="Wang H."/>
        </authorList>
    </citation>
    <scope>NUCLEOTIDE SEQUENCE [LARGE SCALE GENOMIC DNA]</scope>
    <source>
        <strain evidence="2 3">KCTC 13187</strain>
    </source>
</reference>
<evidence type="ECO:0000313" key="3">
    <source>
        <dbReference type="Proteomes" id="UP000281498"/>
    </source>
</evidence>
<dbReference type="GO" id="GO:0050661">
    <property type="term" value="F:NADP binding"/>
    <property type="evidence" value="ECO:0007669"/>
    <property type="project" value="InterPro"/>
</dbReference>
<keyword evidence="3" id="KW-1185">Reference proteome</keyword>
<evidence type="ECO:0000313" key="2">
    <source>
        <dbReference type="EMBL" id="RKL64888.1"/>
    </source>
</evidence>
<accession>A0A3A9K0Y2</accession>
<dbReference type="Proteomes" id="UP000281498">
    <property type="component" value="Unassembled WGS sequence"/>
</dbReference>
<sequence>MMGSRCMLNRSKGKEQSFAAACGKIGFTLKVLVGEADIVMTCLPMPSDMEEIYLGTEGIVNQGRSGLTLIDFSTISTEDLNLKIKLAAERSRSLAKIFIM</sequence>
<dbReference type="EMBL" id="PDOE01000030">
    <property type="protein sequence ID" value="RKL64888.1"/>
    <property type="molecule type" value="Genomic_DNA"/>
</dbReference>